<dbReference type="GO" id="GO:0046872">
    <property type="term" value="F:metal ion binding"/>
    <property type="evidence" value="ECO:0007669"/>
    <property type="project" value="UniProtKB-KW"/>
</dbReference>
<comment type="cofactor">
    <cofactor evidence="1">
        <name>Mg(2+)</name>
        <dbReference type="ChEBI" id="CHEBI:18420"/>
    </cofactor>
    <text evidence="1">Binds 2 magnesium ions per subunit.</text>
</comment>
<dbReference type="Pfam" id="PF03747">
    <property type="entry name" value="ADP_ribosyl_GH"/>
    <property type="match status" value="1"/>
</dbReference>
<gene>
    <name evidence="2" type="ORF">H9831_09670</name>
</gene>
<feature type="binding site" evidence="1">
    <location>
        <position position="282"/>
    </location>
    <ligand>
        <name>Mg(2+)</name>
        <dbReference type="ChEBI" id="CHEBI:18420"/>
        <label>1</label>
    </ligand>
</feature>
<evidence type="ECO:0000313" key="2">
    <source>
        <dbReference type="EMBL" id="HIY60932.1"/>
    </source>
</evidence>
<feature type="binding site" evidence="1">
    <location>
        <position position="56"/>
    </location>
    <ligand>
        <name>Mg(2+)</name>
        <dbReference type="ChEBI" id="CHEBI:18420"/>
        <label>1</label>
    </ligand>
</feature>
<dbReference type="SUPFAM" id="SSF101478">
    <property type="entry name" value="ADP-ribosylglycohydrolase"/>
    <property type="match status" value="1"/>
</dbReference>
<reference evidence="2" key="2">
    <citation type="submission" date="2021-04" db="EMBL/GenBank/DDBJ databases">
        <authorList>
            <person name="Gilroy R."/>
        </authorList>
    </citation>
    <scope>NUCLEOTIDE SEQUENCE</scope>
    <source>
        <strain evidence="2">ChiSxjej3B15-24422</strain>
    </source>
</reference>
<evidence type="ECO:0000256" key="1">
    <source>
        <dbReference type="PIRSR" id="PIRSR605502-1"/>
    </source>
</evidence>
<comment type="caution">
    <text evidence="2">The sequence shown here is derived from an EMBL/GenBank/DDBJ whole genome shotgun (WGS) entry which is preliminary data.</text>
</comment>
<evidence type="ECO:0000313" key="3">
    <source>
        <dbReference type="Proteomes" id="UP000824007"/>
    </source>
</evidence>
<accession>A0A9D1YTL3</accession>
<feature type="binding site" evidence="1">
    <location>
        <position position="280"/>
    </location>
    <ligand>
        <name>Mg(2+)</name>
        <dbReference type="ChEBI" id="CHEBI:18420"/>
        <label>1</label>
    </ligand>
</feature>
<keyword evidence="1" id="KW-0479">Metal-binding</keyword>
<proteinExistence type="predicted"/>
<name>A0A9D1YTL3_9FIRM</name>
<dbReference type="Gene3D" id="2.60.120.560">
    <property type="entry name" value="Exo-inulinase, domain 1"/>
    <property type="match status" value="1"/>
</dbReference>
<dbReference type="Proteomes" id="UP000824007">
    <property type="component" value="Unassembled WGS sequence"/>
</dbReference>
<keyword evidence="1" id="KW-0460">Magnesium</keyword>
<dbReference type="InterPro" id="IPR005502">
    <property type="entry name" value="Ribosyl_crysJ1"/>
</dbReference>
<dbReference type="InterPro" id="IPR036705">
    <property type="entry name" value="Ribosyl_crysJ1_sf"/>
</dbReference>
<dbReference type="EMBL" id="DXDD01000121">
    <property type="protein sequence ID" value="HIY60932.1"/>
    <property type="molecule type" value="Genomic_DNA"/>
</dbReference>
<dbReference type="Gene3D" id="2.60.120.260">
    <property type="entry name" value="Galactose-binding domain-like"/>
    <property type="match status" value="1"/>
</dbReference>
<dbReference type="Gene3D" id="1.10.4080.10">
    <property type="entry name" value="ADP-ribosylation/Crystallin J1"/>
    <property type="match status" value="1"/>
</dbReference>
<protein>
    <submittedName>
        <fullName evidence="2">ADP-ribosylglycohydrolase family protein</fullName>
    </submittedName>
</protein>
<sequence length="702" mass="77562">MTPEIIDKLYAGWISKAVGVRLGAPVEGWSFAEIRKVYGEIDGYVESYRNFAADDDTNVPVFLIRALDRLSAPEELTSQDIAHELMNASPYEHGFFWWGGYGISTEHTAYLNLMNGIAAPASGSILQNGSTVAEQIGGQIFIDVWGLVCPGAPEKAAVLAEKAARVTHDGNAVYGGIFIACCISIAYEENDVEEILKKALRFIPADCEYARVVRAVMQYHQENPDHWEQCFRYVLENWGYDRYPGNCHIIPNAAVIILALLYGKGDYDRTLNIGTMCGWDTDCNVGNIAAIIGVRGGTAAISYEKWLSPIQDLMICSGTLGSLNMQDNAQITDLLLRQVEKITGENAPEPLHSLIHQPQRLKHFEYPGSIQAMRARVSGPGALSVSHTRKKAFSGTGSLCIAGTSGNGLQGEIYQKTYYFPSDFSDSRYDPAFSPILYPGQTLRLAFLSEQEGTAVSLFVRDSRQGILQKSDSVSLSAGKWHELVWKIPADRGLALIDEAGLSLDRTAAGEIRFFLDDFYWTGTPDYEIRFERENLEDWRIGTHPGPHFEISQFTRWKGILFLENGELHLTGAGDSAAFTGDVLWKDYTVEAEITPLSGSGHYILFRAQGAMRGYAFGLCEGGAALLKNKNGWQRLKSIPFSWEPGDRFSLRITVEGSSIRAQINGEAPLFFEDEENCCDTGCIGLFTTGNGHLKCSEIKVF</sequence>
<dbReference type="AlphaFoldDB" id="A0A9D1YTL3"/>
<feature type="binding site" evidence="1">
    <location>
        <position position="55"/>
    </location>
    <ligand>
        <name>Mg(2+)</name>
        <dbReference type="ChEBI" id="CHEBI:18420"/>
        <label>1</label>
    </ligand>
</feature>
<reference evidence="2" key="1">
    <citation type="journal article" date="2021" name="PeerJ">
        <title>Extensive microbial diversity within the chicken gut microbiome revealed by metagenomics and culture.</title>
        <authorList>
            <person name="Gilroy R."/>
            <person name="Ravi A."/>
            <person name="Getino M."/>
            <person name="Pursley I."/>
            <person name="Horton D.L."/>
            <person name="Alikhan N.F."/>
            <person name="Baker D."/>
            <person name="Gharbi K."/>
            <person name="Hall N."/>
            <person name="Watson M."/>
            <person name="Adriaenssens E.M."/>
            <person name="Foster-Nyarko E."/>
            <person name="Jarju S."/>
            <person name="Secka A."/>
            <person name="Antonio M."/>
            <person name="Oren A."/>
            <person name="Chaudhuri R.R."/>
            <person name="La Ragione R."/>
            <person name="Hildebrand F."/>
            <person name="Pallen M.J."/>
        </authorList>
    </citation>
    <scope>NUCLEOTIDE SEQUENCE</scope>
    <source>
        <strain evidence="2">ChiSxjej3B15-24422</strain>
    </source>
</reference>
<organism evidence="2 3">
    <name type="scientific">Candidatus Eisenbergiella pullistercoris</name>
    <dbReference type="NCBI Taxonomy" id="2838555"/>
    <lineage>
        <taxon>Bacteria</taxon>
        <taxon>Bacillati</taxon>
        <taxon>Bacillota</taxon>
        <taxon>Clostridia</taxon>
        <taxon>Lachnospirales</taxon>
        <taxon>Lachnospiraceae</taxon>
        <taxon>Eisenbergiella</taxon>
    </lineage>
</organism>